<dbReference type="EMBL" id="CP031165">
    <property type="protein sequence ID" value="AXV07734.1"/>
    <property type="molecule type" value="Genomic_DNA"/>
</dbReference>
<gene>
    <name evidence="2" type="ORF">DVS28_a3055</name>
</gene>
<feature type="transmembrane region" description="Helical" evidence="1">
    <location>
        <begin position="99"/>
        <end position="119"/>
    </location>
</feature>
<organism evidence="2 3">
    <name type="scientific">Euzebya pacifica</name>
    <dbReference type="NCBI Taxonomy" id="1608957"/>
    <lineage>
        <taxon>Bacteria</taxon>
        <taxon>Bacillati</taxon>
        <taxon>Actinomycetota</taxon>
        <taxon>Nitriliruptoria</taxon>
        <taxon>Euzebyales</taxon>
    </lineage>
</organism>
<proteinExistence type="predicted"/>
<feature type="transmembrane region" description="Helical" evidence="1">
    <location>
        <begin position="44"/>
        <end position="62"/>
    </location>
</feature>
<evidence type="ECO:0000313" key="2">
    <source>
        <dbReference type="EMBL" id="AXV07734.1"/>
    </source>
</evidence>
<protein>
    <submittedName>
        <fullName evidence="2">Uncharacterized protein</fullName>
    </submittedName>
</protein>
<accession>A0A346XZT7</accession>
<evidence type="ECO:0000256" key="1">
    <source>
        <dbReference type="SAM" id="Phobius"/>
    </source>
</evidence>
<dbReference type="AlphaFoldDB" id="A0A346XZT7"/>
<keyword evidence="1" id="KW-1133">Transmembrane helix</keyword>
<feature type="transmembrane region" description="Helical" evidence="1">
    <location>
        <begin position="20"/>
        <end position="37"/>
    </location>
</feature>
<keyword evidence="1" id="KW-0812">Transmembrane</keyword>
<sequence length="142" mass="14254">MIKWLDVGVEAEGFVAVGQHAVGVIAIGQVATGVVAIGQLARGVIVVGQLAAGIIVLGQLSLGVAWSAGMVGIGATSPGWLVLPLLGGSRGSRVDLVSGPRLVVGLVVLVGLAAAWWLGVGQKLVDVLLGDGGILQPERQLR</sequence>
<feature type="transmembrane region" description="Helical" evidence="1">
    <location>
        <begin position="68"/>
        <end position="87"/>
    </location>
</feature>
<dbReference type="RefSeq" id="WP_114592183.1">
    <property type="nucleotide sequence ID" value="NZ_CP031165.1"/>
</dbReference>
<dbReference type="OrthoDB" id="4555696at2"/>
<name>A0A346XZT7_9ACTN</name>
<reference evidence="2 3" key="1">
    <citation type="submission" date="2018-09" db="EMBL/GenBank/DDBJ databases">
        <title>Complete genome sequence of Euzebya sp. DY32-46 isolated from seawater of Pacific Ocean.</title>
        <authorList>
            <person name="Xu L."/>
            <person name="Wu Y.-H."/>
            <person name="Xu X.-W."/>
        </authorList>
    </citation>
    <scope>NUCLEOTIDE SEQUENCE [LARGE SCALE GENOMIC DNA]</scope>
    <source>
        <strain evidence="2 3">DY32-46</strain>
    </source>
</reference>
<dbReference type="KEGG" id="euz:DVS28_a3055"/>
<evidence type="ECO:0000313" key="3">
    <source>
        <dbReference type="Proteomes" id="UP000264006"/>
    </source>
</evidence>
<dbReference type="Proteomes" id="UP000264006">
    <property type="component" value="Chromosome"/>
</dbReference>
<keyword evidence="1" id="KW-0472">Membrane</keyword>
<keyword evidence="3" id="KW-1185">Reference proteome</keyword>